<dbReference type="Gene3D" id="3.30.830.10">
    <property type="entry name" value="Metalloenzyme, LuxS/M16 peptidase-like"/>
    <property type="match status" value="4"/>
</dbReference>
<dbReference type="GO" id="GO:0005737">
    <property type="term" value="C:cytoplasm"/>
    <property type="evidence" value="ECO:0007669"/>
    <property type="project" value="UniProtKB-ARBA"/>
</dbReference>
<dbReference type="PROSITE" id="PS50004">
    <property type="entry name" value="C2"/>
    <property type="match status" value="1"/>
</dbReference>
<dbReference type="GO" id="GO:0006508">
    <property type="term" value="P:proteolysis"/>
    <property type="evidence" value="ECO:0007669"/>
    <property type="project" value="UniProtKB-KW"/>
</dbReference>
<dbReference type="CDD" id="cd00030">
    <property type="entry name" value="C2"/>
    <property type="match status" value="1"/>
</dbReference>
<dbReference type="InterPro" id="IPR032632">
    <property type="entry name" value="Peptidase_M16_M"/>
</dbReference>
<evidence type="ECO:0000256" key="7">
    <source>
        <dbReference type="SAM" id="MobiDB-lite"/>
    </source>
</evidence>
<evidence type="ECO:0000256" key="2">
    <source>
        <dbReference type="ARBA" id="ARBA00022670"/>
    </source>
</evidence>
<dbReference type="SUPFAM" id="SSF63411">
    <property type="entry name" value="LuxS/MPP-like metallohydrolase"/>
    <property type="match status" value="4"/>
</dbReference>
<evidence type="ECO:0000256" key="5">
    <source>
        <dbReference type="ARBA" id="ARBA00022833"/>
    </source>
</evidence>
<dbReference type="Proteomes" id="UP001146120">
    <property type="component" value="Unassembled WGS sequence"/>
</dbReference>
<gene>
    <name evidence="9" type="ORF">N0F65_004322</name>
</gene>
<dbReference type="InterPro" id="IPR035892">
    <property type="entry name" value="C2_domain_sf"/>
</dbReference>
<dbReference type="InterPro" id="IPR007863">
    <property type="entry name" value="Peptidase_M16_C"/>
</dbReference>
<dbReference type="GO" id="GO:0046872">
    <property type="term" value="F:metal ion binding"/>
    <property type="evidence" value="ECO:0007669"/>
    <property type="project" value="UniProtKB-KW"/>
</dbReference>
<dbReference type="SUPFAM" id="SSF49562">
    <property type="entry name" value="C2 domain (Calcium/lipid-binding domain, CaLB)"/>
    <property type="match status" value="1"/>
</dbReference>
<feature type="domain" description="C2" evidence="8">
    <location>
        <begin position="40"/>
        <end position="190"/>
    </location>
</feature>
<dbReference type="PANTHER" id="PTHR43690">
    <property type="entry name" value="NARDILYSIN"/>
    <property type="match status" value="1"/>
</dbReference>
<dbReference type="Pfam" id="PF16187">
    <property type="entry name" value="Peptidase_M16_M"/>
    <property type="match status" value="1"/>
</dbReference>
<dbReference type="InterPro" id="IPR011765">
    <property type="entry name" value="Pept_M16_N"/>
</dbReference>
<dbReference type="InterPro" id="IPR050626">
    <property type="entry name" value="Peptidase_M16"/>
</dbReference>
<name>A0AAV2ZH44_9STRA</name>
<keyword evidence="4" id="KW-0378">Hydrolase</keyword>
<dbReference type="Pfam" id="PF05193">
    <property type="entry name" value="Peptidase_M16_C"/>
    <property type="match status" value="1"/>
</dbReference>
<reference evidence="9" key="1">
    <citation type="submission" date="2022-11" db="EMBL/GenBank/DDBJ databases">
        <authorList>
            <person name="Morgan W.R."/>
            <person name="Tartar A."/>
        </authorList>
    </citation>
    <scope>NUCLEOTIDE SEQUENCE</scope>
    <source>
        <strain evidence="9">ARSEF 373</strain>
    </source>
</reference>
<sequence>MESYTAAIGQNSEVAARESAEINIWEMTTAMLAPATAVAPQERLHLAPFLYEKHVNHQDGVAGNISIRLVEARNLRAAASMFWVRTCNPYVIFRIGKTSVRSTTIQANDNPCWRKEVLDIQIPKIDMKRAPLEDHSNVRLELIVDAMNEDSLTGKATECVGMANGSLIGTATVDVTPLVEGKEEVMDRWVTLSSGACAAGTPGQGKQKDVVLGEVRIILQYEAHGMEPAVGDIVKMEGFGAYPSALLPPIADLEMQVKRISGSYLLCSHITKSGFEGMVRLHRNAVFVAHRGSLLDRLYVSLIATPLEYVGNTPLGKSCREVLRPYVNVAMTFSLPAIMATRATVTTTLRASNAAVRAVLARAHSTMETMAAVSLNDVRSPSDRKNYRLLTLANGLEALLIQVERSDADSAAEPESEPICTPRNSYSKDSSGSFDEDQDDEDAEAPVSRHAAACLTVGVGGMSDPENLRGLAHYLEHMLFMGSAKYPDENEFEAFLSTHGGYSNGSTECEVTRFLFEVSPQFLQPALDMFAQFFIAPLFKREALERELLAVESEFNRAMQNDYVRLQQIQCETCAPGHPYNTFSWGNTESLATIPQSNGVDVRDAMIAFYEQHYSANVMKLCVCGEDSLDDMQKWVTDSFSKIPRRDGVTVRTYDSIPRPFGVSAQQQPMLVKILPVRKMHAMHLYWTLPPLLTSYRQKPWEYLSHALGHEGAGSLTAILKDKHWATQVAAGVAESDSYEFGSFGTLFEVNVSLTRRGIENWSSVAQLVFDFVAFLRKDGLHDWIFDELKASSEMLFQFQEEQEAITLCRRLSGLMQSRHAVERTDLLRYDTMQGEFDEPLTRQLLDEMTPQNTRVLLLSHSFEDALEDVRTERWFGAKYSVSDIPAELLDQWSESKPSVELLGPTPNPFMTLNFTVNPPNPDDSIDVNALPTLLFQSSMTKLWYKKDVRFNIPKANVHLLLCLPSLTASVTNYVFAKIYIKMVNDALKHVQYLANIANLEFELFIRDLDIEVTVSGFSSKLPELTRVVCQALLSTPIDTSTFVLMKDELTKEYRNINIRPASKARYMRLQLLERITFPIEDIVAVLASVTLDEMVLFHDTVLWNCAVTMRSLIHGNLTREAASKLVQEVEASIDDTCRRMPPLSPQRPHTTELPLTSNGILLRDMSEHDDEPNSMVEVYYQIGRCDHTEQAYLELLNQLMHEPLFHHLRTLQQLGYEVYCCVRDTHGVLGFSVSVQSASHPAGEIALCIDRFIYEDFAQILTDMDGETFLKHVQTLQRFKLRQDTNLTDETYRYWDEIQNRRYQFDIQAQLVRALDDCTLGKLRALFERWMIAEDGTRKLRVHVVGKSSQFVPLEQLVGEDDAPLIVDNVREYKKALKCHC</sequence>
<protein>
    <recommendedName>
        <fullName evidence="8">C2 domain-containing protein</fullName>
    </recommendedName>
</protein>
<keyword evidence="10" id="KW-1185">Reference proteome</keyword>
<keyword evidence="5" id="KW-0862">Zinc</keyword>
<proteinExistence type="inferred from homology"/>
<dbReference type="InterPro" id="IPR054734">
    <property type="entry name" value="PqqF-like_C_4"/>
</dbReference>
<dbReference type="InterPro" id="IPR001431">
    <property type="entry name" value="Pept_M16_Zn_BS"/>
</dbReference>
<feature type="compositionally biased region" description="Acidic residues" evidence="7">
    <location>
        <begin position="434"/>
        <end position="444"/>
    </location>
</feature>
<comment type="caution">
    <text evidence="9">The sequence shown here is derived from an EMBL/GenBank/DDBJ whole genome shotgun (WGS) entry which is preliminary data.</text>
</comment>
<feature type="region of interest" description="Disordered" evidence="7">
    <location>
        <begin position="407"/>
        <end position="446"/>
    </location>
</feature>
<dbReference type="SMART" id="SM00239">
    <property type="entry name" value="C2"/>
    <property type="match status" value="1"/>
</dbReference>
<organism evidence="9 10">
    <name type="scientific">Lagenidium giganteum</name>
    <dbReference type="NCBI Taxonomy" id="4803"/>
    <lineage>
        <taxon>Eukaryota</taxon>
        <taxon>Sar</taxon>
        <taxon>Stramenopiles</taxon>
        <taxon>Oomycota</taxon>
        <taxon>Peronosporomycetes</taxon>
        <taxon>Pythiales</taxon>
        <taxon>Pythiaceae</taxon>
    </lineage>
</organism>
<evidence type="ECO:0000256" key="4">
    <source>
        <dbReference type="ARBA" id="ARBA00022801"/>
    </source>
</evidence>
<dbReference type="InterPro" id="IPR000008">
    <property type="entry name" value="C2_dom"/>
</dbReference>
<evidence type="ECO:0000313" key="10">
    <source>
        <dbReference type="Proteomes" id="UP001146120"/>
    </source>
</evidence>
<dbReference type="Pfam" id="PF00675">
    <property type="entry name" value="Peptidase_M16"/>
    <property type="match status" value="1"/>
</dbReference>
<dbReference type="PROSITE" id="PS00143">
    <property type="entry name" value="INSULINASE"/>
    <property type="match status" value="1"/>
</dbReference>
<evidence type="ECO:0000256" key="3">
    <source>
        <dbReference type="ARBA" id="ARBA00022723"/>
    </source>
</evidence>
<evidence type="ECO:0000256" key="6">
    <source>
        <dbReference type="ARBA" id="ARBA00023049"/>
    </source>
</evidence>
<comment type="similarity">
    <text evidence="1">Belongs to the peptidase M16 family.</text>
</comment>
<evidence type="ECO:0000259" key="8">
    <source>
        <dbReference type="PROSITE" id="PS50004"/>
    </source>
</evidence>
<reference evidence="9" key="2">
    <citation type="journal article" date="2023" name="Microbiol Resour">
        <title>Decontamination and Annotation of the Draft Genome Sequence of the Oomycete Lagenidium giganteum ARSEF 373.</title>
        <authorList>
            <person name="Morgan W.R."/>
            <person name="Tartar A."/>
        </authorList>
    </citation>
    <scope>NUCLEOTIDE SEQUENCE</scope>
    <source>
        <strain evidence="9">ARSEF 373</strain>
    </source>
</reference>
<dbReference type="PANTHER" id="PTHR43690:SF18">
    <property type="entry name" value="INSULIN-DEGRADING ENZYME-RELATED"/>
    <property type="match status" value="1"/>
</dbReference>
<keyword evidence="3" id="KW-0479">Metal-binding</keyword>
<keyword evidence="6" id="KW-0482">Metalloprotease</keyword>
<evidence type="ECO:0000313" key="9">
    <source>
        <dbReference type="EMBL" id="DBA04214.1"/>
    </source>
</evidence>
<keyword evidence="2" id="KW-0645">Protease</keyword>
<dbReference type="Pfam" id="PF22456">
    <property type="entry name" value="PqqF-like_C_4"/>
    <property type="match status" value="1"/>
</dbReference>
<evidence type="ECO:0000256" key="1">
    <source>
        <dbReference type="ARBA" id="ARBA00007261"/>
    </source>
</evidence>
<accession>A0AAV2ZH44</accession>
<dbReference type="Gene3D" id="2.60.40.150">
    <property type="entry name" value="C2 domain"/>
    <property type="match status" value="1"/>
</dbReference>
<dbReference type="EMBL" id="DAKRPA010000011">
    <property type="protein sequence ID" value="DBA04214.1"/>
    <property type="molecule type" value="Genomic_DNA"/>
</dbReference>
<dbReference type="InterPro" id="IPR011249">
    <property type="entry name" value="Metalloenz_LuxS/M16"/>
</dbReference>
<dbReference type="FunFam" id="3.30.830.10:FF:000005">
    <property type="entry name" value="nardilysin isoform X1"/>
    <property type="match status" value="1"/>
</dbReference>
<dbReference type="GO" id="GO:0004222">
    <property type="term" value="F:metalloendopeptidase activity"/>
    <property type="evidence" value="ECO:0007669"/>
    <property type="project" value="InterPro"/>
</dbReference>